<comment type="caution">
    <text evidence="2">The sequence shown here is derived from an EMBL/GenBank/DDBJ whole genome shotgun (WGS) entry which is preliminary data.</text>
</comment>
<evidence type="ECO:0000313" key="3">
    <source>
        <dbReference type="Proteomes" id="UP001596157"/>
    </source>
</evidence>
<keyword evidence="1" id="KW-0802">TPR repeat</keyword>
<evidence type="ECO:0000313" key="2">
    <source>
        <dbReference type="EMBL" id="MFC5287157.1"/>
    </source>
</evidence>
<dbReference type="Proteomes" id="UP001596157">
    <property type="component" value="Unassembled WGS sequence"/>
</dbReference>
<dbReference type="PROSITE" id="PS50005">
    <property type="entry name" value="TPR"/>
    <property type="match status" value="1"/>
</dbReference>
<name>A0ABW0EIE5_9PSEU</name>
<reference evidence="3" key="1">
    <citation type="journal article" date="2019" name="Int. J. Syst. Evol. Microbiol.">
        <title>The Global Catalogue of Microorganisms (GCM) 10K type strain sequencing project: providing services to taxonomists for standard genome sequencing and annotation.</title>
        <authorList>
            <consortium name="The Broad Institute Genomics Platform"/>
            <consortium name="The Broad Institute Genome Sequencing Center for Infectious Disease"/>
            <person name="Wu L."/>
            <person name="Ma J."/>
        </authorList>
    </citation>
    <scope>NUCLEOTIDE SEQUENCE [LARGE SCALE GENOMIC DNA]</scope>
    <source>
        <strain evidence="3">CCUG 59778</strain>
    </source>
</reference>
<dbReference type="SMART" id="SM00028">
    <property type="entry name" value="TPR"/>
    <property type="match status" value="2"/>
</dbReference>
<dbReference type="Pfam" id="PF13432">
    <property type="entry name" value="TPR_16"/>
    <property type="match status" value="1"/>
</dbReference>
<sequence length="128" mass="14247">MSQDAESTFAAFRQAEHLVEQRRPLDALAALGPVLEAEPNSPSVQLLAGRAYLGSAQLRRAEAAFERVIELDPTDHYARFALARALQRQSRLEEAQTQLRIAVAMNPAPEYQEAYGEVSARLAVERDR</sequence>
<dbReference type="InterPro" id="IPR019734">
    <property type="entry name" value="TPR_rpt"/>
</dbReference>
<proteinExistence type="predicted"/>
<dbReference type="Pfam" id="PF14559">
    <property type="entry name" value="TPR_19"/>
    <property type="match status" value="1"/>
</dbReference>
<organism evidence="2 3">
    <name type="scientific">Actinokineospora guangxiensis</name>
    <dbReference type="NCBI Taxonomy" id="1490288"/>
    <lineage>
        <taxon>Bacteria</taxon>
        <taxon>Bacillati</taxon>
        <taxon>Actinomycetota</taxon>
        <taxon>Actinomycetes</taxon>
        <taxon>Pseudonocardiales</taxon>
        <taxon>Pseudonocardiaceae</taxon>
        <taxon>Actinokineospora</taxon>
    </lineage>
</organism>
<accession>A0ABW0EIE5</accession>
<feature type="repeat" description="TPR" evidence="1">
    <location>
        <begin position="42"/>
        <end position="75"/>
    </location>
</feature>
<dbReference type="EMBL" id="JBHSKF010000003">
    <property type="protein sequence ID" value="MFC5287157.1"/>
    <property type="molecule type" value="Genomic_DNA"/>
</dbReference>
<dbReference type="Gene3D" id="1.25.40.10">
    <property type="entry name" value="Tetratricopeptide repeat domain"/>
    <property type="match status" value="1"/>
</dbReference>
<dbReference type="InterPro" id="IPR011990">
    <property type="entry name" value="TPR-like_helical_dom_sf"/>
</dbReference>
<dbReference type="SUPFAM" id="SSF48452">
    <property type="entry name" value="TPR-like"/>
    <property type="match status" value="1"/>
</dbReference>
<evidence type="ECO:0000256" key="1">
    <source>
        <dbReference type="PROSITE-ProRule" id="PRU00339"/>
    </source>
</evidence>
<dbReference type="RefSeq" id="WP_378245811.1">
    <property type="nucleotide sequence ID" value="NZ_JBHSKF010000003.1"/>
</dbReference>
<gene>
    <name evidence="2" type="ORF">ACFPM7_08865</name>
</gene>
<protein>
    <submittedName>
        <fullName evidence="2">Tetratricopeptide repeat protein</fullName>
    </submittedName>
</protein>
<keyword evidence="3" id="KW-1185">Reference proteome</keyword>